<dbReference type="InterPro" id="IPR000362">
    <property type="entry name" value="Fumarate_lyase_fam"/>
</dbReference>
<evidence type="ECO:0000256" key="6">
    <source>
        <dbReference type="NCBIfam" id="TIGR00838"/>
    </source>
</evidence>
<evidence type="ECO:0000313" key="10">
    <source>
        <dbReference type="Proteomes" id="UP000321196"/>
    </source>
</evidence>
<dbReference type="InterPro" id="IPR009049">
    <property type="entry name" value="Argininosuccinate_lyase"/>
</dbReference>
<evidence type="ECO:0000259" key="7">
    <source>
        <dbReference type="Pfam" id="PF00206"/>
    </source>
</evidence>
<dbReference type="OrthoDB" id="9769623at2"/>
<proteinExistence type="predicted"/>
<dbReference type="EMBL" id="VRSW01000001">
    <property type="protein sequence ID" value="TXK05769.1"/>
    <property type="molecule type" value="Genomic_DNA"/>
</dbReference>
<dbReference type="InterPro" id="IPR029419">
    <property type="entry name" value="Arg_succ_lyase_C"/>
</dbReference>
<evidence type="ECO:0000313" key="9">
    <source>
        <dbReference type="EMBL" id="TXK05769.1"/>
    </source>
</evidence>
<evidence type="ECO:0000259" key="8">
    <source>
        <dbReference type="Pfam" id="PF14698"/>
    </source>
</evidence>
<dbReference type="PRINTS" id="PR00149">
    <property type="entry name" value="FUMRATELYASE"/>
</dbReference>
<reference evidence="9 10" key="1">
    <citation type="submission" date="2019-08" db="EMBL/GenBank/DDBJ databases">
        <authorList>
            <person name="Dong K."/>
        </authorList>
    </citation>
    <scope>NUCLEOTIDE SEQUENCE [LARGE SCALE GENOMIC DNA]</scope>
    <source>
        <strain evidence="9 10">M4-8</strain>
    </source>
</reference>
<gene>
    <name evidence="9" type="primary">argH</name>
    <name evidence="9" type="ORF">FVP60_01925</name>
</gene>
<protein>
    <recommendedName>
        <fullName evidence="2 6">Argininosuccinate lyase</fullName>
        <ecNumber evidence="2 6">4.3.2.1</ecNumber>
    </recommendedName>
</protein>
<dbReference type="AlphaFoldDB" id="A0A5C8HQX0"/>
<keyword evidence="3" id="KW-0055">Arginine biosynthesis</keyword>
<organism evidence="9 10">
    <name type="scientific">Microbacterium mitrae</name>
    <dbReference type="NCBI Taxonomy" id="664640"/>
    <lineage>
        <taxon>Bacteria</taxon>
        <taxon>Bacillati</taxon>
        <taxon>Actinomycetota</taxon>
        <taxon>Actinomycetes</taxon>
        <taxon>Micrococcales</taxon>
        <taxon>Microbacteriaceae</taxon>
        <taxon>Microbacterium</taxon>
    </lineage>
</organism>
<dbReference type="Gene3D" id="1.10.40.30">
    <property type="entry name" value="Fumarase/aspartase (C-terminal domain)"/>
    <property type="match status" value="1"/>
</dbReference>
<dbReference type="Proteomes" id="UP000321196">
    <property type="component" value="Unassembled WGS sequence"/>
</dbReference>
<dbReference type="Pfam" id="PF00206">
    <property type="entry name" value="Lyase_1"/>
    <property type="match status" value="1"/>
</dbReference>
<accession>A0A5C8HQX0</accession>
<dbReference type="PRINTS" id="PR00145">
    <property type="entry name" value="ARGSUCLYASE"/>
</dbReference>
<dbReference type="Gene3D" id="1.10.275.10">
    <property type="entry name" value="Fumarase/aspartase (N-terminal domain)"/>
    <property type="match status" value="1"/>
</dbReference>
<dbReference type="InterPro" id="IPR024083">
    <property type="entry name" value="Fumarase/histidase_N"/>
</dbReference>
<dbReference type="UniPathway" id="UPA00068">
    <property type="reaction ID" value="UER00114"/>
</dbReference>
<dbReference type="GO" id="GO:0004056">
    <property type="term" value="F:argininosuccinate lyase activity"/>
    <property type="evidence" value="ECO:0007669"/>
    <property type="project" value="UniProtKB-UniRule"/>
</dbReference>
<keyword evidence="5 9" id="KW-0456">Lyase</keyword>
<dbReference type="Gene3D" id="1.20.200.10">
    <property type="entry name" value="Fumarase/aspartase (Central domain)"/>
    <property type="match status" value="1"/>
</dbReference>
<keyword evidence="4" id="KW-0028">Amino-acid biosynthesis</keyword>
<evidence type="ECO:0000256" key="5">
    <source>
        <dbReference type="ARBA" id="ARBA00023239"/>
    </source>
</evidence>
<comment type="caution">
    <text evidence="9">The sequence shown here is derived from an EMBL/GenBank/DDBJ whole genome shotgun (WGS) entry which is preliminary data.</text>
</comment>
<dbReference type="SUPFAM" id="SSF48557">
    <property type="entry name" value="L-aspartase-like"/>
    <property type="match status" value="1"/>
</dbReference>
<evidence type="ECO:0000256" key="2">
    <source>
        <dbReference type="ARBA" id="ARBA00012338"/>
    </source>
</evidence>
<dbReference type="EC" id="4.3.2.1" evidence="2 6"/>
<dbReference type="PANTHER" id="PTHR43814">
    <property type="entry name" value="ARGININOSUCCINATE LYASE"/>
    <property type="match status" value="1"/>
</dbReference>
<dbReference type="Pfam" id="PF14698">
    <property type="entry name" value="ASL_C2"/>
    <property type="match status" value="1"/>
</dbReference>
<feature type="domain" description="Fumarate lyase N-terminal" evidence="7">
    <location>
        <begin position="99"/>
        <end position="298"/>
    </location>
</feature>
<evidence type="ECO:0000256" key="4">
    <source>
        <dbReference type="ARBA" id="ARBA00022605"/>
    </source>
</evidence>
<evidence type="ECO:0000256" key="3">
    <source>
        <dbReference type="ARBA" id="ARBA00022571"/>
    </source>
</evidence>
<comment type="pathway">
    <text evidence="1">Amino-acid biosynthesis; L-arginine biosynthesis; L-arginine from L-ornithine and carbamoyl phosphate: step 3/3.</text>
</comment>
<dbReference type="GO" id="GO:0042450">
    <property type="term" value="P:L-arginine biosynthetic process via ornithine"/>
    <property type="evidence" value="ECO:0007669"/>
    <property type="project" value="UniProtKB-UniRule"/>
</dbReference>
<sequence length="504" mass="54913">MNRDEIIARDGDSFPGESYTTAVLRPAYDEAKRMLLPSMMRIHRAHLIMLRTAGILSASDAAVIAQSIDELNLDALASSEYTGEFEDLFFTVEHQMMQIGGEVTGSLHTARSRNDMGMTLYRMVMREQLLRVLKAAGNLYETLVRMGAEHAETLTLEHTHTQPAQPSILGHRFLAIADVLGRDIRRVQQAYASLDYSPMGGAALTGTGFPINREHMAELLGFRGLVENSYDAVAATDYIAHSAITLQLMAVDTGRSCVDFLNWCTAEFGLYRVAAPYVQISSIMPQKRNPVSIEHSRSLLSAAAASAQTVLTMMHNTPFGDIVDTEDDLQPHIWRSVEILTNVLELLSGVYGTIQVNTDVMRERALASFANATELADTLVRDGGLTFHQAHAIVSRLVREADVAGVTDIRTLTGEQVHAIARDVVGHDVSLSAEQLARALNADNFVAVRTSKGGAAPSEVARMAAARVATAAEFAAWLDATHQHLSSVDARLLTETAALRQTEG</sequence>
<dbReference type="CDD" id="cd01359">
    <property type="entry name" value="Argininosuccinate_lyase"/>
    <property type="match status" value="1"/>
</dbReference>
<name>A0A5C8HQX0_9MICO</name>
<keyword evidence="10" id="KW-1185">Reference proteome</keyword>
<dbReference type="RefSeq" id="WP_147824580.1">
    <property type="nucleotide sequence ID" value="NZ_BAAARG010000001.1"/>
</dbReference>
<feature type="domain" description="Argininosuccinate lyase C-terminal" evidence="8">
    <location>
        <begin position="369"/>
        <end position="446"/>
    </location>
</feature>
<dbReference type="GO" id="GO:0005829">
    <property type="term" value="C:cytosol"/>
    <property type="evidence" value="ECO:0007669"/>
    <property type="project" value="TreeGrafter"/>
</dbReference>
<evidence type="ECO:0000256" key="1">
    <source>
        <dbReference type="ARBA" id="ARBA00004941"/>
    </source>
</evidence>
<dbReference type="InterPro" id="IPR022761">
    <property type="entry name" value="Fumarate_lyase_N"/>
</dbReference>
<dbReference type="PANTHER" id="PTHR43814:SF1">
    <property type="entry name" value="ARGININOSUCCINATE LYASE"/>
    <property type="match status" value="1"/>
</dbReference>
<dbReference type="InterPro" id="IPR008948">
    <property type="entry name" value="L-Aspartase-like"/>
</dbReference>
<dbReference type="NCBIfam" id="TIGR00838">
    <property type="entry name" value="argH"/>
    <property type="match status" value="1"/>
</dbReference>